<dbReference type="NCBIfam" id="TIGR00369">
    <property type="entry name" value="unchar_dom_1"/>
    <property type="match status" value="1"/>
</dbReference>
<gene>
    <name evidence="3" type="ORF">SAMN05660662_0170</name>
</gene>
<dbReference type="Pfam" id="PF03061">
    <property type="entry name" value="4HBT"/>
    <property type="match status" value="1"/>
</dbReference>
<dbReference type="InterPro" id="IPR006683">
    <property type="entry name" value="Thioestr_dom"/>
</dbReference>
<proteinExistence type="predicted"/>
<organism evidence="3 4">
    <name type="scientific">Blastococcus aurantiacus</name>
    <dbReference type="NCBI Taxonomy" id="1550231"/>
    <lineage>
        <taxon>Bacteria</taxon>
        <taxon>Bacillati</taxon>
        <taxon>Actinomycetota</taxon>
        <taxon>Actinomycetes</taxon>
        <taxon>Geodermatophilales</taxon>
        <taxon>Geodermatophilaceae</taxon>
        <taxon>Blastococcus</taxon>
    </lineage>
</organism>
<dbReference type="PANTHER" id="PTHR42856">
    <property type="entry name" value="ACYL-COENZYME A THIOESTERASE PAAI"/>
    <property type="match status" value="1"/>
</dbReference>
<dbReference type="RefSeq" id="WP_091771126.1">
    <property type="nucleotide sequence ID" value="NZ_FNBT01000010.1"/>
</dbReference>
<keyword evidence="4" id="KW-1185">Reference proteome</keyword>
<reference evidence="4" key="1">
    <citation type="submission" date="2016-10" db="EMBL/GenBank/DDBJ databases">
        <authorList>
            <person name="Varghese N."/>
            <person name="Submissions S."/>
        </authorList>
    </citation>
    <scope>NUCLEOTIDE SEQUENCE [LARGE SCALE GENOMIC DNA]</scope>
    <source>
        <strain evidence="4">DSM 44268</strain>
    </source>
</reference>
<evidence type="ECO:0000313" key="3">
    <source>
        <dbReference type="EMBL" id="SDG05379.1"/>
    </source>
</evidence>
<evidence type="ECO:0000313" key="4">
    <source>
        <dbReference type="Proteomes" id="UP000199406"/>
    </source>
</evidence>
<dbReference type="OrthoDB" id="9813282at2"/>
<keyword evidence="1" id="KW-0378">Hydrolase</keyword>
<name>A0A1G7R5E4_9ACTN</name>
<accession>A0A1G7R5E4</accession>
<dbReference type="CDD" id="cd03443">
    <property type="entry name" value="PaaI_thioesterase"/>
    <property type="match status" value="1"/>
</dbReference>
<dbReference type="GO" id="GO:0016289">
    <property type="term" value="F:acyl-CoA hydrolase activity"/>
    <property type="evidence" value="ECO:0007669"/>
    <property type="project" value="TreeGrafter"/>
</dbReference>
<dbReference type="STRING" id="1550231.SAMN05660662_0170"/>
<dbReference type="PANTHER" id="PTHR42856:SF1">
    <property type="entry name" value="ACYL-COENZYME A THIOESTERASE PAAI"/>
    <property type="match status" value="1"/>
</dbReference>
<dbReference type="InterPro" id="IPR052723">
    <property type="entry name" value="Acyl-CoA_thioesterase_PaaI"/>
</dbReference>
<dbReference type="Gene3D" id="3.10.129.10">
    <property type="entry name" value="Hotdog Thioesterase"/>
    <property type="match status" value="1"/>
</dbReference>
<sequence>MAETVLNQLPVLEFLERRLKGTLQPEDRTHLTYPTAISQLLDFEIAAIGKGTATVVVDVDSVRHGNQQGTVHGGFLVELADAAIGTAHSTLMEQGESFTSIDLHAVFLRPVWRDTLRAHATPTFSGNTITHYHCEIVRSSDGKSVATATSTVMTLRGQRATGR</sequence>
<dbReference type="InterPro" id="IPR029069">
    <property type="entry name" value="HotDog_dom_sf"/>
</dbReference>
<protein>
    <submittedName>
        <fullName evidence="3">Uncharacterized domain 1-containing protein</fullName>
    </submittedName>
</protein>
<dbReference type="EMBL" id="FNBT01000010">
    <property type="protein sequence ID" value="SDG05379.1"/>
    <property type="molecule type" value="Genomic_DNA"/>
</dbReference>
<evidence type="ECO:0000256" key="1">
    <source>
        <dbReference type="ARBA" id="ARBA00022801"/>
    </source>
</evidence>
<dbReference type="Proteomes" id="UP000199406">
    <property type="component" value="Unassembled WGS sequence"/>
</dbReference>
<dbReference type="SUPFAM" id="SSF54637">
    <property type="entry name" value="Thioesterase/thiol ester dehydrase-isomerase"/>
    <property type="match status" value="1"/>
</dbReference>
<evidence type="ECO:0000259" key="2">
    <source>
        <dbReference type="Pfam" id="PF03061"/>
    </source>
</evidence>
<dbReference type="AlphaFoldDB" id="A0A1G7R5E4"/>
<dbReference type="InterPro" id="IPR003736">
    <property type="entry name" value="PAAI_dom"/>
</dbReference>
<feature type="domain" description="Thioesterase" evidence="2">
    <location>
        <begin position="68"/>
        <end position="143"/>
    </location>
</feature>